<evidence type="ECO:0000256" key="2">
    <source>
        <dbReference type="ARBA" id="ARBA00023242"/>
    </source>
</evidence>
<feature type="domain" description="Cell growth-regulating nucleolar protein-like winged helix" evidence="3">
    <location>
        <begin position="45"/>
        <end position="109"/>
    </location>
</feature>
<reference evidence="4 5" key="1">
    <citation type="submission" date="2014-03" db="EMBL/GenBank/DDBJ databases">
        <title>Draft genome of the hookworm Oesophagostomum dentatum.</title>
        <authorList>
            <person name="Mitreva M."/>
        </authorList>
    </citation>
    <scope>NUCLEOTIDE SEQUENCE [LARGE SCALE GENOMIC DNA]</scope>
    <source>
        <strain evidence="4 5">OD-Hann</strain>
    </source>
</reference>
<dbReference type="Proteomes" id="UP000053660">
    <property type="component" value="Unassembled WGS sequence"/>
</dbReference>
<feature type="non-terminal residue" evidence="4">
    <location>
        <position position="1"/>
    </location>
</feature>
<proteinExistence type="predicted"/>
<keyword evidence="2" id="KW-0539">Nucleus</keyword>
<accession>A0A0B1TFA8</accession>
<dbReference type="Pfam" id="PF25879">
    <property type="entry name" value="WHD_LYAR"/>
    <property type="match status" value="1"/>
</dbReference>
<protein>
    <recommendedName>
        <fullName evidence="3">Cell growth-regulating nucleolar protein-like winged helix domain-containing protein</fullName>
    </recommendedName>
</protein>
<dbReference type="OrthoDB" id="21474at2759"/>
<name>A0A0B1TFA8_OESDE</name>
<comment type="subcellular location">
    <subcellularLocation>
        <location evidence="1">Nucleus</location>
    </subcellularLocation>
</comment>
<dbReference type="EMBL" id="KN550477">
    <property type="protein sequence ID" value="KHJ94070.1"/>
    <property type="molecule type" value="Genomic_DNA"/>
</dbReference>
<dbReference type="InterPro" id="IPR058719">
    <property type="entry name" value="WHD_LYAR"/>
</dbReference>
<organism evidence="4 5">
    <name type="scientific">Oesophagostomum dentatum</name>
    <name type="common">Nodular worm</name>
    <dbReference type="NCBI Taxonomy" id="61180"/>
    <lineage>
        <taxon>Eukaryota</taxon>
        <taxon>Metazoa</taxon>
        <taxon>Ecdysozoa</taxon>
        <taxon>Nematoda</taxon>
        <taxon>Chromadorea</taxon>
        <taxon>Rhabditida</taxon>
        <taxon>Rhabditina</taxon>
        <taxon>Rhabditomorpha</taxon>
        <taxon>Strongyloidea</taxon>
        <taxon>Strongylidae</taxon>
        <taxon>Oesophagostomum</taxon>
    </lineage>
</organism>
<sequence length="110" mass="12166">LDSFYSICIKTPEGVYFVAVSCFWREENSLTCDEFFVQISSPTVAFKWKATIKRKLREAGGEMKVKKLRKTVIGAYKESGGDDEGVEELFEAKLAKSGVTVNGKLASLAS</sequence>
<evidence type="ECO:0000259" key="3">
    <source>
        <dbReference type="Pfam" id="PF25879"/>
    </source>
</evidence>
<keyword evidence="5" id="KW-1185">Reference proteome</keyword>
<dbReference type="AlphaFoldDB" id="A0A0B1TFA8"/>
<evidence type="ECO:0000256" key="1">
    <source>
        <dbReference type="ARBA" id="ARBA00004123"/>
    </source>
</evidence>
<evidence type="ECO:0000313" key="5">
    <source>
        <dbReference type="Proteomes" id="UP000053660"/>
    </source>
</evidence>
<evidence type="ECO:0000313" key="4">
    <source>
        <dbReference type="EMBL" id="KHJ94070.1"/>
    </source>
</evidence>
<gene>
    <name evidence="4" type="ORF">OESDEN_06001</name>
</gene>